<reference evidence="3 4" key="1">
    <citation type="submission" date="2017-03" db="EMBL/GenBank/DDBJ databases">
        <title>Complete genome sequence of Candidatus 'Thiodictyon syntrophicum' sp. nov. strain Cad16T, a photolithoautotroph purple sulfur bacterium isolated from an alpine meromictic lake.</title>
        <authorList>
            <person name="Luedin S.M."/>
            <person name="Pothier J.F."/>
            <person name="Danza F."/>
            <person name="Storelli N."/>
            <person name="Wittwer M."/>
            <person name="Tonolla M."/>
        </authorList>
    </citation>
    <scope>NUCLEOTIDE SEQUENCE [LARGE SCALE GENOMIC DNA]</scope>
    <source>
        <strain evidence="3 4">Cad16T</strain>
    </source>
</reference>
<protein>
    <recommendedName>
        <fullName evidence="2">Antitoxin</fullName>
    </recommendedName>
</protein>
<evidence type="ECO:0000313" key="3">
    <source>
        <dbReference type="EMBL" id="AUB81590.1"/>
    </source>
</evidence>
<accession>A0A2K8U7M4</accession>
<dbReference type="AlphaFoldDB" id="A0A2K8U7M4"/>
<dbReference type="NCBIfam" id="TIGR01552">
    <property type="entry name" value="phd_fam"/>
    <property type="match status" value="1"/>
</dbReference>
<gene>
    <name evidence="3" type="ORF">THSYN_11895</name>
</gene>
<dbReference type="InterPro" id="IPR006442">
    <property type="entry name" value="Antitoxin_Phd/YefM"/>
</dbReference>
<dbReference type="SUPFAM" id="SSF143120">
    <property type="entry name" value="YefM-like"/>
    <property type="match status" value="1"/>
</dbReference>
<dbReference type="OrthoDB" id="165038at2"/>
<dbReference type="InterPro" id="IPR036165">
    <property type="entry name" value="YefM-like_sf"/>
</dbReference>
<organism evidence="3 4">
    <name type="scientific">Candidatus Thiodictyon syntrophicum</name>
    <dbReference type="NCBI Taxonomy" id="1166950"/>
    <lineage>
        <taxon>Bacteria</taxon>
        <taxon>Pseudomonadati</taxon>
        <taxon>Pseudomonadota</taxon>
        <taxon>Gammaproteobacteria</taxon>
        <taxon>Chromatiales</taxon>
        <taxon>Chromatiaceae</taxon>
        <taxon>Thiodictyon</taxon>
    </lineage>
</organism>
<dbReference type="EMBL" id="CP020370">
    <property type="protein sequence ID" value="AUB81590.1"/>
    <property type="molecule type" value="Genomic_DNA"/>
</dbReference>
<evidence type="ECO:0000256" key="2">
    <source>
        <dbReference type="RuleBase" id="RU362080"/>
    </source>
</evidence>
<keyword evidence="4" id="KW-1185">Reference proteome</keyword>
<comment type="function">
    <text evidence="2">Antitoxin component of a type II toxin-antitoxin (TA) system.</text>
</comment>
<sequence length="84" mass="9488">MLTVTATELQRHFGRYRGSALREPVAITADGRENLVLLSAEEYRRLKRRDQEALSVESLSDAELTAITQARVPESYAHLDSELD</sequence>
<name>A0A2K8U7M4_9GAMM</name>
<proteinExistence type="inferred from homology"/>
<dbReference type="KEGG" id="tsy:THSYN_11895"/>
<evidence type="ECO:0000313" key="4">
    <source>
        <dbReference type="Proteomes" id="UP000232638"/>
    </source>
</evidence>
<dbReference type="Proteomes" id="UP000232638">
    <property type="component" value="Chromosome"/>
</dbReference>
<dbReference type="Pfam" id="PF02604">
    <property type="entry name" value="PhdYeFM_antitox"/>
    <property type="match status" value="1"/>
</dbReference>
<dbReference type="Gene3D" id="3.40.1620.10">
    <property type="entry name" value="YefM-like domain"/>
    <property type="match status" value="1"/>
</dbReference>
<evidence type="ECO:0000256" key="1">
    <source>
        <dbReference type="ARBA" id="ARBA00009981"/>
    </source>
</evidence>
<dbReference type="RefSeq" id="WP_100919354.1">
    <property type="nucleotide sequence ID" value="NZ_CP020370.1"/>
</dbReference>
<comment type="similarity">
    <text evidence="1 2">Belongs to the phD/YefM antitoxin family.</text>
</comment>